<accession>A0A641ALL3</accession>
<feature type="domain" description="BRCT" evidence="2">
    <location>
        <begin position="1033"/>
        <end position="1118"/>
    </location>
</feature>
<feature type="compositionally biased region" description="Basic and acidic residues" evidence="1">
    <location>
        <begin position="551"/>
        <end position="560"/>
    </location>
</feature>
<dbReference type="AlphaFoldDB" id="A0A641ALL3"/>
<dbReference type="PROSITE" id="PS50172">
    <property type="entry name" value="BRCT"/>
    <property type="match status" value="1"/>
</dbReference>
<reference evidence="3" key="1">
    <citation type="submission" date="2019-09" db="EMBL/GenBank/DDBJ databases">
        <authorList>
            <person name="Li J."/>
        </authorList>
    </citation>
    <scope>NUCLEOTIDE SEQUENCE [LARGE SCALE GENOMIC DNA]</scope>
    <source>
        <strain evidence="3">NRBC 14897</strain>
    </source>
</reference>
<gene>
    <name evidence="3" type="ORF">ESP62_007225</name>
</gene>
<evidence type="ECO:0000313" key="4">
    <source>
        <dbReference type="Proteomes" id="UP001515100"/>
    </source>
</evidence>
<dbReference type="OrthoDB" id="3752022at2"/>
<proteinExistence type="predicted"/>
<protein>
    <recommendedName>
        <fullName evidence="2">BRCT domain-containing protein</fullName>
    </recommendedName>
</protein>
<name>A0A641ALL3_9ACTN</name>
<evidence type="ECO:0000313" key="3">
    <source>
        <dbReference type="EMBL" id="KAA1378164.1"/>
    </source>
</evidence>
<dbReference type="Proteomes" id="UP001515100">
    <property type="component" value="Unassembled WGS sequence"/>
</dbReference>
<organism evidence="3 4">
    <name type="scientific">Aeromicrobium fastidiosum</name>
    <dbReference type="NCBI Taxonomy" id="52699"/>
    <lineage>
        <taxon>Bacteria</taxon>
        <taxon>Bacillati</taxon>
        <taxon>Actinomycetota</taxon>
        <taxon>Actinomycetes</taxon>
        <taxon>Propionibacteriales</taxon>
        <taxon>Nocardioidaceae</taxon>
        <taxon>Aeromicrobium</taxon>
    </lineage>
</organism>
<sequence length="1118" mass="122611">MSKHRTRRVGRLTQRSTYAQLESWLRSRNGDAVNRGTIIRRARLIRTSGRSREAWKASAETSFASIDKTLPDVAQALALGFDLIRNDAIGVTTRSELGDSVFVLRRGHAPGGKGEAQIGLILHVGETLFLYLLTSARANDIKGATADRGSNAFTEVLSTVVRHITDAGRSADPTFRPEVHAREHGRFVRSEKHGAALKETFIRCKALVFKPQEVDLTDPAAQQAFSFGSLMEDSAVNSLIKGMNRPEVIMQADGAWYEGHKQIPFTHQPARTVETDSRTGRTIETIHKHRLTVADDLNLAKTILRSLVDEVLKDKAGTRGVTDWEAVGAVAAGFGLPSRRPEDAVRDVLLSDLPPASQGRAGRNLLQKNYIDGWRHGSFLKDVKIKTALDLELDGVEIVTTADGDYYRCKIDFPLPEGGWGITDEEWDLVLKRRYPQTEEQKAARRAATTGERLPFAGVIGWDDTTTGTQWKLQTKKTYGLHSRPLDEAYVRGLPVGWERTTMGPSHATLRPALLHTSVGKAMEAALLALDSPAQETSMPVYRAVSATESTADRARKQIQEAEEDLTDAEDQLAGAEDENARAAGRVRKDPSDTNTRTAKRARATLERAQSRVVDAEQRLAQANKLTAKQTTKATSSEHEVESATAEFTAVALQKCVESAPPWLNQACGYFLTDWTMTPVSVPGRRPSVDWSCNLVLADPETGTDVLVPLSGNVANTAHDGTTRGRKKAEAMAWAFLYDGQEVADIAEAAGLTRSSAKNSYAYSEIRRVMSAVVTDSQLLAAAMDHFSPAARRVLWAAVSDQAKALHGIDPGFAKHIKTTYTGVAAVNSWSLCRGSFFHPRAVAGLLKAAGGSMTLPDLTEASGLSAEDIMSLTRGGSNSPGSTATKQIAYFTKNFSRGGTPMPMAERVIRLRECPHEDCPDRLRGNAAWCTIILRLPETEAGFGVLCPTCRRCPVQTMSKVRFPADYLRPWSGRFGRGSHAAGRKPDVRIFLQPGLRDPGPAAPLPDVGCLPREDTTIRERSPRAKRPDKAQKSRPLRGRRVYVDPRIVNDERRELAEHITTNGGDVAIRLNKSVLVYVHPGDKPHGEHLAWITKMKIPTANTESFYMREPSSWVAS</sequence>
<dbReference type="RefSeq" id="WP_129183190.1">
    <property type="nucleotide sequence ID" value="NZ_JAGIOG010000001.1"/>
</dbReference>
<dbReference type="EMBL" id="SDPP02000002">
    <property type="protein sequence ID" value="KAA1378164.1"/>
    <property type="molecule type" value="Genomic_DNA"/>
</dbReference>
<feature type="compositionally biased region" description="Acidic residues" evidence="1">
    <location>
        <begin position="561"/>
        <end position="571"/>
    </location>
</feature>
<dbReference type="InterPro" id="IPR001357">
    <property type="entry name" value="BRCT_dom"/>
</dbReference>
<keyword evidence="4" id="KW-1185">Reference proteome</keyword>
<evidence type="ECO:0000259" key="2">
    <source>
        <dbReference type="PROSITE" id="PS50172"/>
    </source>
</evidence>
<feature type="region of interest" description="Disordered" evidence="1">
    <location>
        <begin position="1001"/>
        <end position="1041"/>
    </location>
</feature>
<comment type="caution">
    <text evidence="3">The sequence shown here is derived from an EMBL/GenBank/DDBJ whole genome shotgun (WGS) entry which is preliminary data.</text>
</comment>
<evidence type="ECO:0000256" key="1">
    <source>
        <dbReference type="SAM" id="MobiDB-lite"/>
    </source>
</evidence>
<feature type="region of interest" description="Disordered" evidence="1">
    <location>
        <begin position="549"/>
        <end position="601"/>
    </location>
</feature>
<feature type="compositionally biased region" description="Basic and acidic residues" evidence="1">
    <location>
        <begin position="1013"/>
        <end position="1033"/>
    </location>
</feature>